<dbReference type="PANTHER" id="PTHR30502">
    <property type="entry name" value="2-KETO-3-DEOXY-L-RHAMNONATE ALDOLASE"/>
    <property type="match status" value="1"/>
</dbReference>
<comment type="caution">
    <text evidence="5">The sequence shown here is derived from an EMBL/GenBank/DDBJ whole genome shotgun (WGS) entry which is preliminary data.</text>
</comment>
<evidence type="ECO:0000256" key="1">
    <source>
        <dbReference type="ARBA" id="ARBA00005568"/>
    </source>
</evidence>
<dbReference type="EMBL" id="VLTJ01000041">
    <property type="protein sequence ID" value="TSH89365.1"/>
    <property type="molecule type" value="Genomic_DNA"/>
</dbReference>
<keyword evidence="2" id="KW-0479">Metal-binding</keyword>
<feature type="domain" description="HpcH/HpaI aldolase/citrate lyase" evidence="4">
    <location>
        <begin position="22"/>
        <end position="232"/>
    </location>
</feature>
<evidence type="ECO:0000256" key="3">
    <source>
        <dbReference type="ARBA" id="ARBA00023239"/>
    </source>
</evidence>
<dbReference type="InterPro" id="IPR050251">
    <property type="entry name" value="HpcH-HpaI_aldolase"/>
</dbReference>
<dbReference type="GO" id="GO:0046872">
    <property type="term" value="F:metal ion binding"/>
    <property type="evidence" value="ECO:0007669"/>
    <property type="project" value="UniProtKB-KW"/>
</dbReference>
<evidence type="ECO:0000259" key="4">
    <source>
        <dbReference type="Pfam" id="PF03328"/>
    </source>
</evidence>
<organism evidence="5 6">
    <name type="scientific">Verticiella sediminum</name>
    <dbReference type="NCBI Taxonomy" id="1247510"/>
    <lineage>
        <taxon>Bacteria</taxon>
        <taxon>Pseudomonadati</taxon>
        <taxon>Pseudomonadota</taxon>
        <taxon>Betaproteobacteria</taxon>
        <taxon>Burkholderiales</taxon>
        <taxon>Alcaligenaceae</taxon>
        <taxon>Verticiella</taxon>
    </lineage>
</organism>
<dbReference type="OrthoDB" id="86160at2"/>
<protein>
    <submittedName>
        <fullName evidence="5">Aldolase</fullName>
    </submittedName>
</protein>
<gene>
    <name evidence="5" type="ORF">FOZ76_23695</name>
</gene>
<sequence length="256" mass="26953">MSISPTCDSHFRARLQQRKHLIGTFVKTPTSHAIEIMGLVGFDFVIVDQEHAPFDRAAMDVACLAARASGIAAIVRVAEATPSAILCALDLGADGIMAPHIDSPEKARALARACRYRSGTRGYSSTTRAGRYGDAKMAEHMADQDARVVCIAMIEDEAALTQLDAIAQVPGIDGLFIGRGDLSAALGAARAAEATRRIAMAARTADLAVMALVSTKEDAAAMRNMGVSAFAISNDQSFMKAAAAQAVKDYRDPAGL</sequence>
<evidence type="ECO:0000313" key="6">
    <source>
        <dbReference type="Proteomes" id="UP000318405"/>
    </source>
</evidence>
<dbReference type="InterPro" id="IPR040442">
    <property type="entry name" value="Pyrv_kinase-like_dom_sf"/>
</dbReference>
<keyword evidence="3" id="KW-0456">Lyase</keyword>
<dbReference type="AlphaFoldDB" id="A0A556A911"/>
<evidence type="ECO:0000256" key="2">
    <source>
        <dbReference type="ARBA" id="ARBA00022723"/>
    </source>
</evidence>
<reference evidence="5 6" key="1">
    <citation type="submission" date="2019-07" db="EMBL/GenBank/DDBJ databases">
        <title>Qingshengfaniella alkalisoli gen. nov., sp. nov., isolated from saline soil.</title>
        <authorList>
            <person name="Xu L."/>
            <person name="Huang X.-X."/>
            <person name="Sun J.-Q."/>
        </authorList>
    </citation>
    <scope>NUCLEOTIDE SEQUENCE [LARGE SCALE GENOMIC DNA]</scope>
    <source>
        <strain evidence="5 6">DSM 27279</strain>
    </source>
</reference>
<proteinExistence type="inferred from homology"/>
<accession>A0A556A911</accession>
<dbReference type="PANTHER" id="PTHR30502:SF0">
    <property type="entry name" value="PHOSPHOENOLPYRUVATE CARBOXYLASE FAMILY PROTEIN"/>
    <property type="match status" value="1"/>
</dbReference>
<evidence type="ECO:0000313" key="5">
    <source>
        <dbReference type="EMBL" id="TSH89365.1"/>
    </source>
</evidence>
<dbReference type="Gene3D" id="3.20.20.60">
    <property type="entry name" value="Phosphoenolpyruvate-binding domains"/>
    <property type="match status" value="1"/>
</dbReference>
<name>A0A556A911_9BURK</name>
<dbReference type="InterPro" id="IPR005000">
    <property type="entry name" value="Aldolase/citrate-lyase_domain"/>
</dbReference>
<dbReference type="GO" id="GO:0016832">
    <property type="term" value="F:aldehyde-lyase activity"/>
    <property type="evidence" value="ECO:0007669"/>
    <property type="project" value="TreeGrafter"/>
</dbReference>
<dbReference type="SUPFAM" id="SSF51621">
    <property type="entry name" value="Phosphoenolpyruvate/pyruvate domain"/>
    <property type="match status" value="1"/>
</dbReference>
<dbReference type="Proteomes" id="UP000318405">
    <property type="component" value="Unassembled WGS sequence"/>
</dbReference>
<dbReference type="InterPro" id="IPR015813">
    <property type="entry name" value="Pyrv/PenolPyrv_kinase-like_dom"/>
</dbReference>
<dbReference type="GO" id="GO:0005737">
    <property type="term" value="C:cytoplasm"/>
    <property type="evidence" value="ECO:0007669"/>
    <property type="project" value="TreeGrafter"/>
</dbReference>
<dbReference type="RefSeq" id="WP_143950770.1">
    <property type="nucleotide sequence ID" value="NZ_BAABMB010000005.1"/>
</dbReference>
<keyword evidence="6" id="KW-1185">Reference proteome</keyword>
<comment type="similarity">
    <text evidence="1">Belongs to the HpcH/HpaI aldolase family.</text>
</comment>
<dbReference type="Pfam" id="PF03328">
    <property type="entry name" value="HpcH_HpaI"/>
    <property type="match status" value="1"/>
</dbReference>